<dbReference type="InterPro" id="IPR006439">
    <property type="entry name" value="HAD-SF_hydro_IA"/>
</dbReference>
<dbReference type="Pfam" id="PF13419">
    <property type="entry name" value="HAD_2"/>
    <property type="match status" value="1"/>
</dbReference>
<evidence type="ECO:0000313" key="1">
    <source>
        <dbReference type="EMBL" id="EDQ33291.1"/>
    </source>
</evidence>
<dbReference type="SFLD" id="SFLDG01135">
    <property type="entry name" value="C1.5.6:_HAD__Beta-PGM__Phospha"/>
    <property type="match status" value="1"/>
</dbReference>
<dbReference type="SFLD" id="SFLDG01129">
    <property type="entry name" value="C1.5:_HAD__Beta-PGM__Phosphata"/>
    <property type="match status" value="1"/>
</dbReference>
<reference evidence="1 2" key="1">
    <citation type="submission" date="2007-10" db="EMBL/GenBank/DDBJ databases">
        <authorList>
            <person name="Wagner-Dobler I."/>
            <person name="Ferriera S."/>
            <person name="Johnson J."/>
            <person name="Kravitz S."/>
            <person name="Beeson K."/>
            <person name="Sutton G."/>
            <person name="Rogers Y.-H."/>
            <person name="Friedman R."/>
            <person name="Frazier M."/>
            <person name="Venter J.C."/>
        </authorList>
    </citation>
    <scope>NUCLEOTIDE SEQUENCE [LARGE SCALE GENOMIC DNA]</scope>
    <source>
        <strain evidence="1 2">DFL-43</strain>
    </source>
</reference>
<dbReference type="InterPro" id="IPR051806">
    <property type="entry name" value="HAD-like_SPP"/>
</dbReference>
<dbReference type="InterPro" id="IPR023214">
    <property type="entry name" value="HAD_sf"/>
</dbReference>
<name>A9D8G5_HOEPD</name>
<proteinExistence type="predicted"/>
<dbReference type="Gene3D" id="3.40.50.1000">
    <property type="entry name" value="HAD superfamily/HAD-like"/>
    <property type="match status" value="1"/>
</dbReference>
<dbReference type="RefSeq" id="WP_007199248.1">
    <property type="nucleotide sequence ID" value="NZ_CM002917.1"/>
</dbReference>
<dbReference type="InterPro" id="IPR036412">
    <property type="entry name" value="HAD-like_sf"/>
</dbReference>
<dbReference type="NCBIfam" id="TIGR01549">
    <property type="entry name" value="HAD-SF-IA-v1"/>
    <property type="match status" value="1"/>
</dbReference>
<comment type="caution">
    <text evidence="1">The sequence shown here is derived from an EMBL/GenBank/DDBJ whole genome shotgun (WGS) entry which is preliminary data.</text>
</comment>
<protein>
    <submittedName>
        <fullName evidence="1">Haloacid dehalogenase superfamily</fullName>
    </submittedName>
</protein>
<dbReference type="STRING" id="411684.HPDFL43_17486"/>
<dbReference type="EMBL" id="ABIA03000004">
    <property type="protein sequence ID" value="EDQ33291.1"/>
    <property type="molecule type" value="Genomic_DNA"/>
</dbReference>
<keyword evidence="2" id="KW-1185">Reference proteome</keyword>
<dbReference type="InterPro" id="IPR023198">
    <property type="entry name" value="PGP-like_dom2"/>
</dbReference>
<dbReference type="PANTHER" id="PTHR43481">
    <property type="entry name" value="FRUCTOSE-1-PHOSPHATE PHOSPHATASE"/>
    <property type="match status" value="1"/>
</dbReference>
<evidence type="ECO:0000313" key="2">
    <source>
        <dbReference type="Proteomes" id="UP000004291"/>
    </source>
</evidence>
<dbReference type="HOGENOM" id="CLU_045011_13_2_5"/>
<sequence length="249" mass="27171">MAVHFDKGQAFLASLSDSPGRSFGIPDLVIFDFDGVIADSELISLASLQTALNDFGVQLELPEVQRRFLGKSVGQIKTEANTLNPNGIWDGFDKHWYSVLFDRFEKELASLPGVVSLLDRLDELGLPYCIASSGSLKRINFALNIIGLTSRFRHVFSSEQVNQGKPAPDLFLHAANTLGAKPERCIVIEDSAFGIQAGRSAGMHTIGFLGGAHLEGLEGSHRNLLLEQGAHDIIYALDEITFSSPRRMS</sequence>
<dbReference type="GO" id="GO:0050308">
    <property type="term" value="F:sugar-phosphatase activity"/>
    <property type="evidence" value="ECO:0007669"/>
    <property type="project" value="TreeGrafter"/>
</dbReference>
<dbReference type="SUPFAM" id="SSF56784">
    <property type="entry name" value="HAD-like"/>
    <property type="match status" value="1"/>
</dbReference>
<dbReference type="NCBIfam" id="TIGR01509">
    <property type="entry name" value="HAD-SF-IA-v3"/>
    <property type="match status" value="1"/>
</dbReference>
<dbReference type="eggNOG" id="COG0637">
    <property type="taxonomic scope" value="Bacteria"/>
</dbReference>
<dbReference type="PANTHER" id="PTHR43481:SF4">
    <property type="entry name" value="GLYCEROL-1-PHOSPHATE PHOSPHOHYDROLASE 1-RELATED"/>
    <property type="match status" value="1"/>
</dbReference>
<dbReference type="InterPro" id="IPR041492">
    <property type="entry name" value="HAD_2"/>
</dbReference>
<organism evidence="1 2">
    <name type="scientific">Hoeflea phototrophica (strain DSM 17068 / NCIMB 14078 / DFL-43)</name>
    <dbReference type="NCBI Taxonomy" id="411684"/>
    <lineage>
        <taxon>Bacteria</taxon>
        <taxon>Pseudomonadati</taxon>
        <taxon>Pseudomonadota</taxon>
        <taxon>Alphaproteobacteria</taxon>
        <taxon>Hyphomicrobiales</taxon>
        <taxon>Rhizobiaceae</taxon>
        <taxon>Hoeflea</taxon>
    </lineage>
</organism>
<reference evidence="1 2" key="2">
    <citation type="submission" date="2012-06" db="EMBL/GenBank/DDBJ databases">
        <authorList>
            <person name="Fiebig A."/>
        </authorList>
    </citation>
    <scope>NUCLEOTIDE SEQUENCE [LARGE SCALE GENOMIC DNA]</scope>
    <source>
        <strain evidence="1 2">DFL-43</strain>
    </source>
</reference>
<gene>
    <name evidence="1" type="ORF">HPDFL43_17486</name>
</gene>
<accession>A9D8G5</accession>
<dbReference type="SFLD" id="SFLDS00003">
    <property type="entry name" value="Haloacid_Dehalogenase"/>
    <property type="match status" value="1"/>
</dbReference>
<dbReference type="AlphaFoldDB" id="A9D8G5"/>
<dbReference type="Gene3D" id="1.10.150.240">
    <property type="entry name" value="Putative phosphatase, domain 2"/>
    <property type="match status" value="1"/>
</dbReference>
<dbReference type="Proteomes" id="UP000004291">
    <property type="component" value="Chromosome"/>
</dbReference>